<name>W7LRY7_GIBM7</name>
<sequence length="682" mass="77808">MDLVVESLLTAVAVLCAFSLSRSVRPATLALLISPIFLFGGNIPMVGHKVLLPLRSSDLLSIELVVAILFWALCCCELHQARALPSSTVSSKHRYIAVMLLGICVMPFLIASFLSHSSSLSLSRAVDDLTMAAHARFMQWEEQAAESRTLEEAIEEYKRRHGMFPPPNFDKWHKFAIDNASPVIDDFTQIHHDLLPFWSLEPATIRDRTAHLAEYSSVGVGVLRIRNGTVDYSPHIPGSHRWMMDSMQRMMKPFVKWLPDMDIAMNLADECQMAIPFEEMRTHKAVAQDVIANMMRSGQRLLNGTTKNLNGSQWPSYFSKPLPTEVMSPFFSDNIRWQIYHDLVSPSCPPSSLARRKRWWDWSTLCVDCMLPHSIFTDEGTLISDTDLANDLCHQPDIAYLNGFVNTPAAMVGTNKLFPIFSQARVGGFSDIMIPSPWNFEKKSLYNETLDPAWNDKSEALFWRGSSSDGYAAFTSWMGFLRARFVHEAYQEATREVKTLAINVSFSGTIHKCHQADCAAEQHTFNKWANDMHIVSSEDKIRDSEGEWRLSAPITPFEDNWKYRHLIDMDGAGFSGRFLPFLKSRSVVYRAGIFQAWFDERLTAWQHYIPLDIRLGSGVWALFDYLSGKEDGQEHARKIAEQGRDWAQRALRPEDMQIYMFRLLLEWGRVVDDDREHLGFLS</sequence>
<dbReference type="AlphaFoldDB" id="W7LRY7"/>
<proteinExistence type="inferred from homology"/>
<dbReference type="EMBL" id="CM000583">
    <property type="protein sequence ID" value="EWG38265.1"/>
    <property type="molecule type" value="Genomic_DNA"/>
</dbReference>
<dbReference type="KEGG" id="fvr:FVEG_01524"/>
<dbReference type="EMBL" id="DS022243">
    <property type="protein sequence ID" value="EWG38265.1"/>
    <property type="molecule type" value="Genomic_DNA"/>
</dbReference>
<dbReference type="GeneID" id="30059811"/>
<keyword evidence="3" id="KW-0472">Membrane</keyword>
<evidence type="ECO:0000313" key="5">
    <source>
        <dbReference type="EMBL" id="EWG38265.1"/>
    </source>
</evidence>
<gene>
    <name evidence="5" type="ORF">FVEG_01524</name>
</gene>
<organism evidence="5 6">
    <name type="scientific">Gibberella moniliformis (strain M3125 / FGSC 7600)</name>
    <name type="common">Maize ear and stalk rot fungus</name>
    <name type="synonym">Fusarium verticillioides</name>
    <dbReference type="NCBI Taxonomy" id="334819"/>
    <lineage>
        <taxon>Eukaryota</taxon>
        <taxon>Fungi</taxon>
        <taxon>Dikarya</taxon>
        <taxon>Ascomycota</taxon>
        <taxon>Pezizomycotina</taxon>
        <taxon>Sordariomycetes</taxon>
        <taxon>Hypocreomycetidae</taxon>
        <taxon>Hypocreales</taxon>
        <taxon>Nectriaceae</taxon>
        <taxon>Fusarium</taxon>
        <taxon>Fusarium fujikuroi species complex</taxon>
    </lineage>
</organism>
<dbReference type="InterPro" id="IPR006598">
    <property type="entry name" value="CAP10"/>
</dbReference>
<evidence type="ECO:0000256" key="2">
    <source>
        <dbReference type="ARBA" id="ARBA00022679"/>
    </source>
</evidence>
<dbReference type="PANTHER" id="PTHR12203:SF35">
    <property type="entry name" value="PROTEIN O-GLUCOSYLTRANSFERASE 1"/>
    <property type="match status" value="1"/>
</dbReference>
<keyword evidence="3" id="KW-0812">Transmembrane</keyword>
<dbReference type="VEuPathDB" id="FungiDB:FVEG_01524"/>
<evidence type="ECO:0000313" key="6">
    <source>
        <dbReference type="Proteomes" id="UP000009096"/>
    </source>
</evidence>
<feature type="transmembrane region" description="Helical" evidence="3">
    <location>
        <begin position="50"/>
        <end position="74"/>
    </location>
</feature>
<comment type="similarity">
    <text evidence="1">Belongs to the glycosyltransferase 90 family.</text>
</comment>
<dbReference type="Proteomes" id="UP000009096">
    <property type="component" value="Chromosome 6"/>
</dbReference>
<feature type="domain" description="Glycosyl transferase CAP10" evidence="4">
    <location>
        <begin position="382"/>
        <end position="667"/>
    </location>
</feature>
<dbReference type="GO" id="GO:0016740">
    <property type="term" value="F:transferase activity"/>
    <property type="evidence" value="ECO:0007669"/>
    <property type="project" value="UniProtKB-KW"/>
</dbReference>
<dbReference type="eggNOG" id="ENOG502QUUP">
    <property type="taxonomic scope" value="Eukaryota"/>
</dbReference>
<dbReference type="PANTHER" id="PTHR12203">
    <property type="entry name" value="KDEL LYS-ASP-GLU-LEU CONTAINING - RELATED"/>
    <property type="match status" value="1"/>
</dbReference>
<feature type="transmembrane region" description="Helical" evidence="3">
    <location>
        <begin position="95"/>
        <end position="114"/>
    </location>
</feature>
<evidence type="ECO:0000256" key="3">
    <source>
        <dbReference type="SAM" id="Phobius"/>
    </source>
</evidence>
<keyword evidence="3" id="KW-1133">Transmembrane helix</keyword>
<evidence type="ECO:0000259" key="4">
    <source>
        <dbReference type="SMART" id="SM00672"/>
    </source>
</evidence>
<protein>
    <recommendedName>
        <fullName evidence="4">Glycosyl transferase CAP10 domain-containing protein</fullName>
    </recommendedName>
</protein>
<dbReference type="RefSeq" id="XP_018744456.1">
    <property type="nucleotide sequence ID" value="XM_018888532.1"/>
</dbReference>
<dbReference type="OrthoDB" id="541052at2759"/>
<reference evidence="5 6" key="1">
    <citation type="journal article" date="2010" name="Nature">
        <title>Comparative genomics reveals mobile pathogenicity chromosomes in Fusarium.</title>
        <authorList>
            <person name="Ma L.J."/>
            <person name="van der Does H.C."/>
            <person name="Borkovich K.A."/>
            <person name="Coleman J.J."/>
            <person name="Daboussi M.J."/>
            <person name="Di Pietro A."/>
            <person name="Dufresne M."/>
            <person name="Freitag M."/>
            <person name="Grabherr M."/>
            <person name="Henrissat B."/>
            <person name="Houterman P.M."/>
            <person name="Kang S."/>
            <person name="Shim W.B."/>
            <person name="Woloshuk C."/>
            <person name="Xie X."/>
            <person name="Xu J.R."/>
            <person name="Antoniw J."/>
            <person name="Baker S.E."/>
            <person name="Bluhm B.H."/>
            <person name="Breakspear A."/>
            <person name="Brown D.W."/>
            <person name="Butchko R.A."/>
            <person name="Chapman S."/>
            <person name="Coulson R."/>
            <person name="Coutinho P.M."/>
            <person name="Danchin E.G."/>
            <person name="Diener A."/>
            <person name="Gale L.R."/>
            <person name="Gardiner D.M."/>
            <person name="Goff S."/>
            <person name="Hammond-Kosack K.E."/>
            <person name="Hilburn K."/>
            <person name="Hua-Van A."/>
            <person name="Jonkers W."/>
            <person name="Kazan K."/>
            <person name="Kodira C.D."/>
            <person name="Koehrsen M."/>
            <person name="Kumar L."/>
            <person name="Lee Y.H."/>
            <person name="Li L."/>
            <person name="Manners J.M."/>
            <person name="Miranda-Saavedra D."/>
            <person name="Mukherjee M."/>
            <person name="Park G."/>
            <person name="Park J."/>
            <person name="Park S.Y."/>
            <person name="Proctor R.H."/>
            <person name="Regev A."/>
            <person name="Ruiz-Roldan M.C."/>
            <person name="Sain D."/>
            <person name="Sakthikumar S."/>
            <person name="Sykes S."/>
            <person name="Schwartz D.C."/>
            <person name="Turgeon B.G."/>
            <person name="Wapinski I."/>
            <person name="Yoder O."/>
            <person name="Young S."/>
            <person name="Zeng Q."/>
            <person name="Zhou S."/>
            <person name="Galagan J."/>
            <person name="Cuomo C.A."/>
            <person name="Kistler H.C."/>
            <person name="Rep M."/>
        </authorList>
    </citation>
    <scope>NUCLEOTIDE SEQUENCE [LARGE SCALE GENOMIC DNA]</scope>
    <source>
        <strain evidence="6">M3125 / FGSC 7600</strain>
    </source>
</reference>
<evidence type="ECO:0000256" key="1">
    <source>
        <dbReference type="ARBA" id="ARBA00010118"/>
    </source>
</evidence>
<keyword evidence="6" id="KW-1185">Reference proteome</keyword>
<keyword evidence="2" id="KW-0808">Transferase</keyword>
<accession>W7LRY7</accession>
<dbReference type="InterPro" id="IPR051091">
    <property type="entry name" value="O-Glucosyltr/Glycosyltrsf_90"/>
</dbReference>
<dbReference type="Pfam" id="PF05686">
    <property type="entry name" value="Glyco_transf_90"/>
    <property type="match status" value="1"/>
</dbReference>
<dbReference type="SMART" id="SM00672">
    <property type="entry name" value="CAP10"/>
    <property type="match status" value="1"/>
</dbReference>